<dbReference type="EMBL" id="SNRW01026247">
    <property type="protein sequence ID" value="KAA6360934.1"/>
    <property type="molecule type" value="Genomic_DNA"/>
</dbReference>
<feature type="chain" id="PRO_5023818919" description="HECT domain-containing protein" evidence="1">
    <location>
        <begin position="18"/>
        <end position="101"/>
    </location>
</feature>
<accession>A0A5J4TRE9</accession>
<evidence type="ECO:0008006" key="4">
    <source>
        <dbReference type="Google" id="ProtNLM"/>
    </source>
</evidence>
<gene>
    <name evidence="2" type="ORF">EZS28_043539</name>
</gene>
<organism evidence="2 3">
    <name type="scientific">Streblomastix strix</name>
    <dbReference type="NCBI Taxonomy" id="222440"/>
    <lineage>
        <taxon>Eukaryota</taxon>
        <taxon>Metamonada</taxon>
        <taxon>Preaxostyla</taxon>
        <taxon>Oxymonadida</taxon>
        <taxon>Streblomastigidae</taxon>
        <taxon>Streblomastix</taxon>
    </lineage>
</organism>
<evidence type="ECO:0000313" key="2">
    <source>
        <dbReference type="EMBL" id="KAA6360934.1"/>
    </source>
</evidence>
<name>A0A5J4TRE9_9EUKA</name>
<proteinExistence type="predicted"/>
<dbReference type="Proteomes" id="UP000324800">
    <property type="component" value="Unassembled WGS sequence"/>
</dbReference>
<keyword evidence="1" id="KW-0732">Signal</keyword>
<sequence>MNLLLLHILASSKATDAYLNRVRQFYSQRPFVVPAQRVEVWPFPTPATLTGIRTSQNIPLSHVPTSAFYSLKMQELRLALKILAIRTCKQPPADEIFQICL</sequence>
<feature type="signal peptide" evidence="1">
    <location>
        <begin position="1"/>
        <end position="17"/>
    </location>
</feature>
<reference evidence="2 3" key="1">
    <citation type="submission" date="2019-03" db="EMBL/GenBank/DDBJ databases">
        <title>Single cell metagenomics reveals metabolic interactions within the superorganism composed of flagellate Streblomastix strix and complex community of Bacteroidetes bacteria on its surface.</title>
        <authorList>
            <person name="Treitli S.C."/>
            <person name="Kolisko M."/>
            <person name="Husnik F."/>
            <person name="Keeling P."/>
            <person name="Hampl V."/>
        </authorList>
    </citation>
    <scope>NUCLEOTIDE SEQUENCE [LARGE SCALE GENOMIC DNA]</scope>
    <source>
        <strain evidence="2">ST1C</strain>
    </source>
</reference>
<evidence type="ECO:0000313" key="3">
    <source>
        <dbReference type="Proteomes" id="UP000324800"/>
    </source>
</evidence>
<evidence type="ECO:0000256" key="1">
    <source>
        <dbReference type="SAM" id="SignalP"/>
    </source>
</evidence>
<comment type="caution">
    <text evidence="2">The sequence shown here is derived from an EMBL/GenBank/DDBJ whole genome shotgun (WGS) entry which is preliminary data.</text>
</comment>
<protein>
    <recommendedName>
        <fullName evidence="4">HECT domain-containing protein</fullName>
    </recommendedName>
</protein>
<dbReference type="AlphaFoldDB" id="A0A5J4TRE9"/>